<comment type="caution">
    <text evidence="1">The sequence shown here is derived from an EMBL/GenBank/DDBJ whole genome shotgun (WGS) entry which is preliminary data.</text>
</comment>
<sequence>MPALALGRGSVQAEEISLQADFHAILAEYVREHRLYAFHPDFELLQLRREDLDYPSMGPFRSSPQALIPGEVKEMEDGELESEGLVEKSMLKVLEDFLNHRKEFRRLVLLVTWLELLRERDLWMLRDEIDGLVGRE</sequence>
<dbReference type="AlphaFoldDB" id="W7TZV1"/>
<gene>
    <name evidence="1" type="ORF">Naga_100575g1</name>
</gene>
<evidence type="ECO:0000313" key="1">
    <source>
        <dbReference type="EMBL" id="EWM29008.1"/>
    </source>
</evidence>
<accession>W7TZV1</accession>
<keyword evidence="2" id="KW-1185">Reference proteome</keyword>
<organism evidence="1 2">
    <name type="scientific">Nannochloropsis gaditana</name>
    <dbReference type="NCBI Taxonomy" id="72520"/>
    <lineage>
        <taxon>Eukaryota</taxon>
        <taxon>Sar</taxon>
        <taxon>Stramenopiles</taxon>
        <taxon>Ochrophyta</taxon>
        <taxon>Eustigmatophyceae</taxon>
        <taxon>Eustigmatales</taxon>
        <taxon>Monodopsidaceae</taxon>
        <taxon>Nannochloropsis</taxon>
    </lineage>
</organism>
<name>W7TZV1_9STRA</name>
<dbReference type="EMBL" id="AZIL01000190">
    <property type="protein sequence ID" value="EWM29008.1"/>
    <property type="molecule type" value="Genomic_DNA"/>
</dbReference>
<dbReference type="Proteomes" id="UP000019335">
    <property type="component" value="Chromosome 3"/>
</dbReference>
<proteinExistence type="predicted"/>
<evidence type="ECO:0000313" key="2">
    <source>
        <dbReference type="Proteomes" id="UP000019335"/>
    </source>
</evidence>
<protein>
    <submittedName>
        <fullName evidence="1">Uncharacterized protein</fullName>
    </submittedName>
</protein>
<reference evidence="1 2" key="1">
    <citation type="journal article" date="2014" name="Mol. Plant">
        <title>Chromosome Scale Genome Assembly and Transcriptome Profiling of Nannochloropsis gaditana in Nitrogen Depletion.</title>
        <authorList>
            <person name="Corteggiani Carpinelli E."/>
            <person name="Telatin A."/>
            <person name="Vitulo N."/>
            <person name="Forcato C."/>
            <person name="D'Angelo M."/>
            <person name="Schiavon R."/>
            <person name="Vezzi A."/>
            <person name="Giacometti G.M."/>
            <person name="Morosinotto T."/>
            <person name="Valle G."/>
        </authorList>
    </citation>
    <scope>NUCLEOTIDE SEQUENCE [LARGE SCALE GENOMIC DNA]</scope>
    <source>
        <strain evidence="1 2">B-31</strain>
    </source>
</reference>